<comment type="caution">
    <text evidence="2">The sequence shown here is derived from an EMBL/GenBank/DDBJ whole genome shotgun (WGS) entry which is preliminary data.</text>
</comment>
<organism evidence="2 3">
    <name type="scientific">Candidatus Anoxymicrobium japonicum</name>
    <dbReference type="NCBI Taxonomy" id="2013648"/>
    <lineage>
        <taxon>Bacteria</taxon>
        <taxon>Bacillati</taxon>
        <taxon>Actinomycetota</taxon>
        <taxon>Candidatus Geothermincolia</taxon>
        <taxon>Candidatus Geothermincolales</taxon>
        <taxon>Candidatus Anoxymicrobiaceae</taxon>
        <taxon>Candidatus Anoxymicrobium</taxon>
    </lineage>
</organism>
<accession>A0A2N3G604</accession>
<evidence type="ECO:0000313" key="3">
    <source>
        <dbReference type="Proteomes" id="UP000233654"/>
    </source>
</evidence>
<protein>
    <recommendedName>
        <fullName evidence="1">Transcriptional regulator HTH-type FeoC domain-containing protein</fullName>
    </recommendedName>
</protein>
<name>A0A2N3G604_9ACTN</name>
<dbReference type="SUPFAM" id="SSF46785">
    <property type="entry name" value="Winged helix' DNA-binding domain"/>
    <property type="match status" value="1"/>
</dbReference>
<reference evidence="2 3" key="1">
    <citation type="journal article" date="2017" name="ISME J.">
        <title>Potential for microbial H2 and metal transformations associated with novel bacteria and archaea in deep terrestrial subsurface sediments.</title>
        <authorList>
            <person name="Hernsdorf A.W."/>
            <person name="Amano Y."/>
            <person name="Miyakawa K."/>
            <person name="Ise K."/>
            <person name="Suzuki Y."/>
            <person name="Anantharaman K."/>
            <person name="Probst A."/>
            <person name="Burstein D."/>
            <person name="Thomas B.C."/>
            <person name="Banfield J.F."/>
        </authorList>
    </citation>
    <scope>NUCLEOTIDE SEQUENCE [LARGE SCALE GENOMIC DNA]</scope>
    <source>
        <strain evidence="2">HGW-Actinobacteria-3</strain>
    </source>
</reference>
<dbReference type="EMBL" id="PHEX01000030">
    <property type="protein sequence ID" value="PKQ28146.1"/>
    <property type="molecule type" value="Genomic_DNA"/>
</dbReference>
<feature type="domain" description="Transcriptional regulator HTH-type FeoC" evidence="1">
    <location>
        <begin position="26"/>
        <end position="76"/>
    </location>
</feature>
<gene>
    <name evidence="2" type="ORF">CVT63_04225</name>
</gene>
<dbReference type="InterPro" id="IPR036390">
    <property type="entry name" value="WH_DNA-bd_sf"/>
</dbReference>
<dbReference type="AlphaFoldDB" id="A0A2N3G604"/>
<sequence length="92" mass="9684">MASASCSRSGSDNVFDEILSEVEKASGPLTVNELSVRLGVEKGALEKMLEFLEKKNKLSVRRSGVVAGQQCLSCKARVNGCGHPESKEGGAS</sequence>
<dbReference type="Proteomes" id="UP000233654">
    <property type="component" value="Unassembled WGS sequence"/>
</dbReference>
<proteinExistence type="predicted"/>
<dbReference type="InterPro" id="IPR015102">
    <property type="entry name" value="Tscrpt_reg_HTH_FeoC"/>
</dbReference>
<evidence type="ECO:0000259" key="1">
    <source>
        <dbReference type="Pfam" id="PF09012"/>
    </source>
</evidence>
<evidence type="ECO:0000313" key="2">
    <source>
        <dbReference type="EMBL" id="PKQ28146.1"/>
    </source>
</evidence>
<dbReference type="Pfam" id="PF09012">
    <property type="entry name" value="FeoC"/>
    <property type="match status" value="1"/>
</dbReference>